<dbReference type="Proteomes" id="UP000775547">
    <property type="component" value="Unassembled WGS sequence"/>
</dbReference>
<comment type="caution">
    <text evidence="2">The sequence shown here is derived from an EMBL/GenBank/DDBJ whole genome shotgun (WGS) entry which is preliminary data.</text>
</comment>
<sequence>MDQSSPFYRTPSPTPSMHVRMMGDDMDDDQEDVSHDFGLPTLHARVRMADRTSERFKGAADLGNFDGTQSKFDEWCTRAKAWIRCQKNWNTEKVAIAVWTRLQGGRAGQYGMARLQECMTQADEDPTADPWPTTAVLFEELTVRFQVILEHDYARQKIETFKQGIMKIDDFMVEFEALVTKSGITDLQAIDLLERNVHQDII</sequence>
<protein>
    <recommendedName>
        <fullName evidence="4">Retrotransposon gag domain-containing protein</fullName>
    </recommendedName>
</protein>
<reference evidence="2" key="2">
    <citation type="submission" date="2021-10" db="EMBL/GenBank/DDBJ databases">
        <title>Phylogenomics reveals ancestral predisposition of the termite-cultivated fungus Termitomyces towards a domesticated lifestyle.</title>
        <authorList>
            <person name="Auxier B."/>
            <person name="Grum-Grzhimaylo A."/>
            <person name="Cardenas M.E."/>
            <person name="Lodge J.D."/>
            <person name="Laessoe T."/>
            <person name="Pedersen O."/>
            <person name="Smith M.E."/>
            <person name="Kuyper T.W."/>
            <person name="Franco-Molano E.A."/>
            <person name="Baroni T.J."/>
            <person name="Aanen D.K."/>
        </authorList>
    </citation>
    <scope>NUCLEOTIDE SEQUENCE</scope>
    <source>
        <strain evidence="2">AP01</strain>
        <tissue evidence="2">Mycelium</tissue>
    </source>
</reference>
<evidence type="ECO:0008006" key="4">
    <source>
        <dbReference type="Google" id="ProtNLM"/>
    </source>
</evidence>
<evidence type="ECO:0000313" key="3">
    <source>
        <dbReference type="Proteomes" id="UP000775547"/>
    </source>
</evidence>
<dbReference type="AlphaFoldDB" id="A0A9P7FWS1"/>
<accession>A0A9P7FWS1</accession>
<gene>
    <name evidence="2" type="ORF">DXG03_003549</name>
</gene>
<dbReference type="OrthoDB" id="3118566at2759"/>
<proteinExistence type="predicted"/>
<keyword evidence="3" id="KW-1185">Reference proteome</keyword>
<evidence type="ECO:0000256" key="1">
    <source>
        <dbReference type="SAM" id="MobiDB-lite"/>
    </source>
</evidence>
<reference evidence="2" key="1">
    <citation type="submission" date="2020-07" db="EMBL/GenBank/DDBJ databases">
        <authorList>
            <person name="Nieuwenhuis M."/>
            <person name="Van De Peppel L.J.J."/>
        </authorList>
    </citation>
    <scope>NUCLEOTIDE SEQUENCE</scope>
    <source>
        <strain evidence="2">AP01</strain>
        <tissue evidence="2">Mycelium</tissue>
    </source>
</reference>
<name>A0A9P7FWS1_9AGAR</name>
<feature type="region of interest" description="Disordered" evidence="1">
    <location>
        <begin position="1"/>
        <end position="31"/>
    </location>
</feature>
<organism evidence="2 3">
    <name type="scientific">Asterophora parasitica</name>
    <dbReference type="NCBI Taxonomy" id="117018"/>
    <lineage>
        <taxon>Eukaryota</taxon>
        <taxon>Fungi</taxon>
        <taxon>Dikarya</taxon>
        <taxon>Basidiomycota</taxon>
        <taxon>Agaricomycotina</taxon>
        <taxon>Agaricomycetes</taxon>
        <taxon>Agaricomycetidae</taxon>
        <taxon>Agaricales</taxon>
        <taxon>Tricholomatineae</taxon>
        <taxon>Lyophyllaceae</taxon>
        <taxon>Asterophora</taxon>
    </lineage>
</organism>
<dbReference type="EMBL" id="JABCKV010002109">
    <property type="protein sequence ID" value="KAG5639789.1"/>
    <property type="molecule type" value="Genomic_DNA"/>
</dbReference>
<evidence type="ECO:0000313" key="2">
    <source>
        <dbReference type="EMBL" id="KAG5639789.1"/>
    </source>
</evidence>